<dbReference type="InterPro" id="IPR006311">
    <property type="entry name" value="TAT_signal"/>
</dbReference>
<keyword evidence="2 5" id="KW-0479">Metal-binding</keyword>
<feature type="compositionally biased region" description="Basic and acidic residues" evidence="6">
    <location>
        <begin position="146"/>
        <end position="156"/>
    </location>
</feature>
<gene>
    <name evidence="7" type="ORF">SAMN05216267_10162</name>
</gene>
<dbReference type="Proteomes" id="UP000181951">
    <property type="component" value="Unassembled WGS sequence"/>
</dbReference>
<dbReference type="EC" id="1.13.11.-" evidence="5"/>
<sequence>MGGFTRRNMLRGSAGVAAGGLAAVHGVLGPGAGTAAAAGGEGRPGSRARDRYPFLEGVFAPVGEEVTAYDLPVTGRIPRELDGRYLRTGPHVLGLEDPRAHHWMLGEGMVHGVRLRDGRAEWYRNRWIRSAGVAARLGEPYPCGRPRREGRPDHAHPGGGQPDDARLRAHRAVRRRLRHPGRVRRGRHPGRRTTPAGAQRTW</sequence>
<keyword evidence="4 5" id="KW-0408">Iron</keyword>
<dbReference type="GO" id="GO:0046872">
    <property type="term" value="F:metal ion binding"/>
    <property type="evidence" value="ECO:0007669"/>
    <property type="project" value="UniProtKB-KW"/>
</dbReference>
<dbReference type="GO" id="GO:0010436">
    <property type="term" value="F:carotenoid dioxygenase activity"/>
    <property type="evidence" value="ECO:0007669"/>
    <property type="project" value="TreeGrafter"/>
</dbReference>
<feature type="region of interest" description="Disordered" evidence="6">
    <location>
        <begin position="139"/>
        <end position="202"/>
    </location>
</feature>
<evidence type="ECO:0000256" key="6">
    <source>
        <dbReference type="SAM" id="MobiDB-lite"/>
    </source>
</evidence>
<feature type="compositionally biased region" description="Basic residues" evidence="6">
    <location>
        <begin position="168"/>
        <end position="191"/>
    </location>
</feature>
<dbReference type="AlphaFoldDB" id="A0A1H8LH86"/>
<dbReference type="STRING" id="310780.SAMN05216267_10162"/>
<dbReference type="InterPro" id="IPR004294">
    <property type="entry name" value="Carotenoid_Oase"/>
</dbReference>
<organism evidence="7 8">
    <name type="scientific">Actinacidiphila rubida</name>
    <dbReference type="NCBI Taxonomy" id="310780"/>
    <lineage>
        <taxon>Bacteria</taxon>
        <taxon>Bacillati</taxon>
        <taxon>Actinomycetota</taxon>
        <taxon>Actinomycetes</taxon>
        <taxon>Kitasatosporales</taxon>
        <taxon>Streptomycetaceae</taxon>
        <taxon>Actinacidiphila</taxon>
    </lineage>
</organism>
<reference evidence="7 8" key="1">
    <citation type="submission" date="2016-10" db="EMBL/GenBank/DDBJ databases">
        <authorList>
            <person name="de Groot N.N."/>
        </authorList>
    </citation>
    <scope>NUCLEOTIDE SEQUENCE [LARGE SCALE GENOMIC DNA]</scope>
    <source>
        <strain evidence="7 8">CGMCC 4.2026</strain>
    </source>
</reference>
<keyword evidence="3 5" id="KW-0560">Oxidoreductase</keyword>
<evidence type="ECO:0000313" key="7">
    <source>
        <dbReference type="EMBL" id="SEO04477.1"/>
    </source>
</evidence>
<keyword evidence="8" id="KW-1185">Reference proteome</keyword>
<evidence type="ECO:0000256" key="4">
    <source>
        <dbReference type="ARBA" id="ARBA00023004"/>
    </source>
</evidence>
<dbReference type="PROSITE" id="PS51318">
    <property type="entry name" value="TAT"/>
    <property type="match status" value="1"/>
</dbReference>
<proteinExistence type="inferred from homology"/>
<dbReference type="GO" id="GO:0016121">
    <property type="term" value="P:carotene catabolic process"/>
    <property type="evidence" value="ECO:0007669"/>
    <property type="project" value="TreeGrafter"/>
</dbReference>
<evidence type="ECO:0000313" key="8">
    <source>
        <dbReference type="Proteomes" id="UP000181951"/>
    </source>
</evidence>
<evidence type="ECO:0000256" key="1">
    <source>
        <dbReference type="ARBA" id="ARBA00006787"/>
    </source>
</evidence>
<comment type="similarity">
    <text evidence="1 5">Belongs to the carotenoid oxygenase family.</text>
</comment>
<accession>A0A1H8LH86</accession>
<comment type="cofactor">
    <cofactor evidence="5">
        <name>Fe(2+)</name>
        <dbReference type="ChEBI" id="CHEBI:29033"/>
    </cofactor>
    <text evidence="5">Binds 1 Fe(2+) ion per subunit.</text>
</comment>
<evidence type="ECO:0000256" key="2">
    <source>
        <dbReference type="ARBA" id="ARBA00022723"/>
    </source>
</evidence>
<evidence type="ECO:0000256" key="3">
    <source>
        <dbReference type="ARBA" id="ARBA00023002"/>
    </source>
</evidence>
<keyword evidence="5 7" id="KW-0223">Dioxygenase</keyword>
<dbReference type="Pfam" id="PF03055">
    <property type="entry name" value="RPE65"/>
    <property type="match status" value="1"/>
</dbReference>
<dbReference type="EMBL" id="FODD01000016">
    <property type="protein sequence ID" value="SEO04477.1"/>
    <property type="molecule type" value="Genomic_DNA"/>
</dbReference>
<dbReference type="PANTHER" id="PTHR10543">
    <property type="entry name" value="BETA-CAROTENE DIOXYGENASE"/>
    <property type="match status" value="1"/>
</dbReference>
<evidence type="ECO:0000256" key="5">
    <source>
        <dbReference type="RuleBase" id="RU364048"/>
    </source>
</evidence>
<protein>
    <recommendedName>
        <fullName evidence="5">Dioxygenase</fullName>
        <ecNumber evidence="5">1.13.11.-</ecNumber>
    </recommendedName>
</protein>
<name>A0A1H8LH86_9ACTN</name>
<dbReference type="PANTHER" id="PTHR10543:SF89">
    <property type="entry name" value="CAROTENOID 9,10(9',10')-CLEAVAGE DIOXYGENASE 1"/>
    <property type="match status" value="1"/>
</dbReference>